<dbReference type="OrthoDB" id="186626at2759"/>
<evidence type="ECO:0000313" key="4">
    <source>
        <dbReference type="Proteomes" id="UP001152797"/>
    </source>
</evidence>
<protein>
    <recommendedName>
        <fullName evidence="5">Class I SAM-dependent methyltransferase</fullName>
    </recommendedName>
</protein>
<organism evidence="2">
    <name type="scientific">Cladocopium goreaui</name>
    <dbReference type="NCBI Taxonomy" id="2562237"/>
    <lineage>
        <taxon>Eukaryota</taxon>
        <taxon>Sar</taxon>
        <taxon>Alveolata</taxon>
        <taxon>Dinophyceae</taxon>
        <taxon>Suessiales</taxon>
        <taxon>Symbiodiniaceae</taxon>
        <taxon>Cladocopium</taxon>
    </lineage>
</organism>
<feature type="compositionally biased region" description="Polar residues" evidence="1">
    <location>
        <begin position="114"/>
        <end position="126"/>
    </location>
</feature>
<feature type="compositionally biased region" description="Basic and acidic residues" evidence="1">
    <location>
        <begin position="28"/>
        <end position="39"/>
    </location>
</feature>
<sequence length="337" mass="37870">MGNYDFYTLAVSLMILALQIHNPFQDRRECKESLPRPDSKASIPSARGDPSSGPPYRRREAQPVASNGLSTDALLRELDSIQDKAKEQQATLAAAGRMPPPSPILQHLKESEADLSQTEVPRQVRSQAPPQVQLPPQAPPQPAQAAAQALVRRRDDLGQLLQAQMPRGLGVLLGVGRGDFAIRLLRDWSSAHGLYLVDPFIHQWRGYDDPANLQDNEHQMVFEDLRNRLEPYEGRYVLVRDFSYSFAEVYRKAEQTPGVATFIYIDANHAEEEVTRDLELWWPILASGGLMSGSTYMDDAARKIQVRSAVDRFASQRQLQVITTTDDMPPSWFIVKP</sequence>
<dbReference type="EMBL" id="CAMXCT030006753">
    <property type="protein sequence ID" value="CAL4806790.1"/>
    <property type="molecule type" value="Genomic_DNA"/>
</dbReference>
<dbReference type="PANTHER" id="PTHR37909:SF1">
    <property type="entry name" value="S-ADENOSYL-L-METHIONINE-DEPENDENT METHYLTRANSFERASES SUPERFAMILY PROTEIN"/>
    <property type="match status" value="1"/>
</dbReference>
<dbReference type="Proteomes" id="UP001152797">
    <property type="component" value="Unassembled WGS sequence"/>
</dbReference>
<dbReference type="InterPro" id="IPR029063">
    <property type="entry name" value="SAM-dependent_MTases_sf"/>
</dbReference>
<dbReference type="Pfam" id="PF13578">
    <property type="entry name" value="Methyltransf_24"/>
    <property type="match status" value="1"/>
</dbReference>
<evidence type="ECO:0000313" key="3">
    <source>
        <dbReference type="EMBL" id="CAL4806790.1"/>
    </source>
</evidence>
<dbReference type="AlphaFoldDB" id="A0A9P1M564"/>
<evidence type="ECO:0000313" key="2">
    <source>
        <dbReference type="EMBL" id="CAI4019478.1"/>
    </source>
</evidence>
<gene>
    <name evidence="2" type="ORF">C1SCF055_LOCUS43975</name>
</gene>
<dbReference type="Gene3D" id="3.40.50.150">
    <property type="entry name" value="Vaccinia Virus protein VP39"/>
    <property type="match status" value="1"/>
</dbReference>
<feature type="region of interest" description="Disordered" evidence="1">
    <location>
        <begin position="28"/>
        <end position="70"/>
    </location>
</feature>
<evidence type="ECO:0008006" key="5">
    <source>
        <dbReference type="Google" id="ProtNLM"/>
    </source>
</evidence>
<feature type="compositionally biased region" description="Pro residues" evidence="1">
    <location>
        <begin position="132"/>
        <end position="142"/>
    </location>
</feature>
<feature type="region of interest" description="Disordered" evidence="1">
    <location>
        <begin position="85"/>
        <end position="143"/>
    </location>
</feature>
<proteinExistence type="predicted"/>
<dbReference type="PANTHER" id="PTHR37909">
    <property type="entry name" value="S-ADENOSYL-L-METHIONINE-DEPENDENT METHYLTRANSFERASES SUPERFAMILY PROTEIN"/>
    <property type="match status" value="1"/>
</dbReference>
<accession>A0A9P1M564</accession>
<dbReference type="EMBL" id="CAMXCT010006753">
    <property type="protein sequence ID" value="CAI4019478.1"/>
    <property type="molecule type" value="Genomic_DNA"/>
</dbReference>
<evidence type="ECO:0000256" key="1">
    <source>
        <dbReference type="SAM" id="MobiDB-lite"/>
    </source>
</evidence>
<comment type="caution">
    <text evidence="2">The sequence shown here is derived from an EMBL/GenBank/DDBJ whole genome shotgun (WGS) entry which is preliminary data.</text>
</comment>
<name>A0A9P1M564_9DINO</name>
<reference evidence="2" key="1">
    <citation type="submission" date="2022-10" db="EMBL/GenBank/DDBJ databases">
        <authorList>
            <person name="Chen Y."/>
            <person name="Dougan E. K."/>
            <person name="Chan C."/>
            <person name="Rhodes N."/>
            <person name="Thang M."/>
        </authorList>
    </citation>
    <scope>NUCLEOTIDE SEQUENCE</scope>
</reference>
<dbReference type="EMBL" id="CAMXCT020006753">
    <property type="protein sequence ID" value="CAL1172853.1"/>
    <property type="molecule type" value="Genomic_DNA"/>
</dbReference>
<reference evidence="3 4" key="2">
    <citation type="submission" date="2024-05" db="EMBL/GenBank/DDBJ databases">
        <authorList>
            <person name="Chen Y."/>
            <person name="Shah S."/>
            <person name="Dougan E. K."/>
            <person name="Thang M."/>
            <person name="Chan C."/>
        </authorList>
    </citation>
    <scope>NUCLEOTIDE SEQUENCE [LARGE SCALE GENOMIC DNA]</scope>
</reference>
<keyword evidence="4" id="KW-1185">Reference proteome</keyword>